<dbReference type="PANTHER" id="PTHR38834:SF3">
    <property type="entry name" value="SOLUTE-BINDING PROTEIN FAMILY 3_N-TERMINAL DOMAIN-CONTAINING PROTEIN"/>
    <property type="match status" value="1"/>
</dbReference>
<dbReference type="EMBL" id="AP027742">
    <property type="protein sequence ID" value="BDZ78628.1"/>
    <property type="molecule type" value="Genomic_DNA"/>
</dbReference>
<dbReference type="Proteomes" id="UP001305815">
    <property type="component" value="Chromosome"/>
</dbReference>
<keyword evidence="3" id="KW-1185">Reference proteome</keyword>
<dbReference type="PANTHER" id="PTHR38834">
    <property type="entry name" value="PERIPLASMIC SUBSTRATE BINDING PROTEIN FAMILY 3"/>
    <property type="match status" value="1"/>
</dbReference>
<evidence type="ECO:0000313" key="3">
    <source>
        <dbReference type="Proteomes" id="UP001305815"/>
    </source>
</evidence>
<accession>A0ABN6YZ24</accession>
<dbReference type="RefSeq" id="WP_316265690.1">
    <property type="nucleotide sequence ID" value="NZ_AP027742.1"/>
</dbReference>
<reference evidence="3" key="1">
    <citation type="journal article" date="2023" name="Int. J. Syst. Evol. Microbiol.">
        <title>Claveliimonas bilis gen. nov., sp. nov., deoxycholic acid-producing bacteria isolated from human faeces, and reclassification of Sellimonas monacensis Zenner et al. 2021 as Claveliimonas monacensis comb. nov.</title>
        <authorList>
            <person name="Hisatomi A."/>
            <person name="Kastawa N.W.E.P.G."/>
            <person name="Song I."/>
            <person name="Ohkuma M."/>
            <person name="Fukiya S."/>
            <person name="Sakamoto M."/>
        </authorList>
    </citation>
    <scope>NUCLEOTIDE SEQUENCE [LARGE SCALE GENOMIC DNA]</scope>
    <source>
        <strain evidence="3">12BBH14</strain>
    </source>
</reference>
<feature type="domain" description="Solute-binding protein family 3/N-terminal" evidence="1">
    <location>
        <begin position="5"/>
        <end position="126"/>
    </location>
</feature>
<name>A0ABN6YZ24_9FIRM</name>
<evidence type="ECO:0000259" key="1">
    <source>
        <dbReference type="Pfam" id="PF00497"/>
    </source>
</evidence>
<dbReference type="Gene3D" id="3.40.190.10">
    <property type="entry name" value="Periplasmic binding protein-like II"/>
    <property type="match status" value="2"/>
</dbReference>
<dbReference type="Pfam" id="PF00497">
    <property type="entry name" value="SBP_bac_3"/>
    <property type="match status" value="1"/>
</dbReference>
<evidence type="ECO:0000313" key="2">
    <source>
        <dbReference type="EMBL" id="BDZ78628.1"/>
    </source>
</evidence>
<organism evidence="2 3">
    <name type="scientific">Claveliimonas bilis</name>
    <dbReference type="NCBI Taxonomy" id="3028070"/>
    <lineage>
        <taxon>Bacteria</taxon>
        <taxon>Bacillati</taxon>
        <taxon>Bacillota</taxon>
        <taxon>Clostridia</taxon>
        <taxon>Lachnospirales</taxon>
        <taxon>Lachnospiraceae</taxon>
        <taxon>Claveliimonas</taxon>
    </lineage>
</organism>
<sequence length="201" mass="22813">MRKLKICADPFPPYQYIDKDGCVKGRDYELVAGRLHKAGYETEVCIAPWNQIYPEFESGQQDVLFQAQDSPERLEKFYLSKKLRDAVTEVVTADKTLKDIQNYSELENYRLGVIADFANGPEIDSLSASCKVEFPDAAAVLKGIYDGEVDFGVLDQGVKEYLMSDNVTLYPAPALTYYRPLYVMFREEKVRDDFDAAGEQA</sequence>
<dbReference type="SUPFAM" id="SSF53850">
    <property type="entry name" value="Periplasmic binding protein-like II"/>
    <property type="match status" value="1"/>
</dbReference>
<dbReference type="InterPro" id="IPR001638">
    <property type="entry name" value="Solute-binding_3/MltF_N"/>
</dbReference>
<protein>
    <recommendedName>
        <fullName evidence="1">Solute-binding protein family 3/N-terminal domain-containing protein</fullName>
    </recommendedName>
</protein>
<proteinExistence type="predicted"/>
<gene>
    <name evidence="2" type="ORF">Lac1_28110</name>
</gene>